<evidence type="ECO:0000259" key="2">
    <source>
        <dbReference type="Pfam" id="PF01266"/>
    </source>
</evidence>
<evidence type="ECO:0000256" key="1">
    <source>
        <dbReference type="ARBA" id="ARBA00023002"/>
    </source>
</evidence>
<dbReference type="OrthoDB" id="9805337at2"/>
<dbReference type="Gene3D" id="3.30.9.10">
    <property type="entry name" value="D-Amino Acid Oxidase, subunit A, domain 2"/>
    <property type="match status" value="1"/>
</dbReference>
<dbReference type="InterPro" id="IPR006076">
    <property type="entry name" value="FAD-dep_OxRdtase"/>
</dbReference>
<feature type="domain" description="FAD dependent oxidoreductase" evidence="2">
    <location>
        <begin position="5"/>
        <end position="393"/>
    </location>
</feature>
<sequence length="412" mass="43985">MNRQVIVIGAGIVGVATALWLQRGGASVTLVDRDGPAAGASQGNAGLLAAAAVLPNSEPGLIWRAPRMALDPDQPLFLRWSYLPRMAPWLWGFMRRCNARDTARIADALAPLVRDTYDQHRALADGTGAARYLHPCDYVYAYRDRADFAAGAAGWAMKRAHGVTWDEIEGAALARWDPFLSRFGFAARMGGHGRISDPGAYVTALADHFRGQGGRVLRAEATGIATENGHVTGLRAGGETLPCDDLVLAAGAWSGPLFKALGLHVPLETERGYHIELWGPSSMPRAPTMVAAGQFVATPMEGRLRLAGIVELGGLQAGPSRAPFNLLRRALARSMPDLRWESETTWMGHRPSTPDSLPLIGPVPGVAGAWVGVGHQHVGLTAGARTGRWLAQLILGQRPNTDLSPYAPGRFG</sequence>
<dbReference type="SUPFAM" id="SSF51905">
    <property type="entry name" value="FAD/NAD(P)-binding domain"/>
    <property type="match status" value="1"/>
</dbReference>
<dbReference type="EMBL" id="FNEB01000003">
    <property type="protein sequence ID" value="SDI49677.1"/>
    <property type="molecule type" value="Genomic_DNA"/>
</dbReference>
<dbReference type="STRING" id="490829.SAMN05421850_103140"/>
<keyword evidence="1" id="KW-0560">Oxidoreductase</keyword>
<evidence type="ECO:0000313" key="3">
    <source>
        <dbReference type="EMBL" id="SDI49677.1"/>
    </source>
</evidence>
<dbReference type="PANTHER" id="PTHR13847">
    <property type="entry name" value="SARCOSINE DEHYDROGENASE-RELATED"/>
    <property type="match status" value="1"/>
</dbReference>
<protein>
    <submittedName>
        <fullName evidence="3">D-amino-acid dehydrogenase</fullName>
    </submittedName>
</protein>
<dbReference type="Gene3D" id="3.50.50.60">
    <property type="entry name" value="FAD/NAD(P)-binding domain"/>
    <property type="match status" value="2"/>
</dbReference>
<accession>A0A1G8L264</accession>
<dbReference type="InterPro" id="IPR036188">
    <property type="entry name" value="FAD/NAD-bd_sf"/>
</dbReference>
<reference evidence="3 4" key="1">
    <citation type="submission" date="2016-10" db="EMBL/GenBank/DDBJ databases">
        <authorList>
            <person name="de Groot N.N."/>
        </authorList>
    </citation>
    <scope>NUCLEOTIDE SEQUENCE [LARGE SCALE GENOMIC DNA]</scope>
    <source>
        <strain evidence="3 4">DSM 28010</strain>
    </source>
</reference>
<proteinExistence type="predicted"/>
<dbReference type="SUPFAM" id="SSF54373">
    <property type="entry name" value="FAD-linked reductases, C-terminal domain"/>
    <property type="match status" value="1"/>
</dbReference>
<evidence type="ECO:0000313" key="4">
    <source>
        <dbReference type="Proteomes" id="UP000199340"/>
    </source>
</evidence>
<keyword evidence="4" id="KW-1185">Reference proteome</keyword>
<dbReference type="Pfam" id="PF01266">
    <property type="entry name" value="DAO"/>
    <property type="match status" value="1"/>
</dbReference>
<dbReference type="Proteomes" id="UP000199340">
    <property type="component" value="Unassembled WGS sequence"/>
</dbReference>
<gene>
    <name evidence="3" type="ORF">SAMN05421850_103140</name>
</gene>
<dbReference type="PANTHER" id="PTHR13847:SF289">
    <property type="entry name" value="GLYCINE OXIDASE"/>
    <property type="match status" value="1"/>
</dbReference>
<name>A0A1G8L264_9RHOB</name>
<dbReference type="AlphaFoldDB" id="A0A1G8L264"/>
<organism evidence="3 4">
    <name type="scientific">Lutimaribacter saemankumensis</name>
    <dbReference type="NCBI Taxonomy" id="490829"/>
    <lineage>
        <taxon>Bacteria</taxon>
        <taxon>Pseudomonadati</taxon>
        <taxon>Pseudomonadota</taxon>
        <taxon>Alphaproteobacteria</taxon>
        <taxon>Rhodobacterales</taxon>
        <taxon>Roseobacteraceae</taxon>
        <taxon>Lutimaribacter</taxon>
    </lineage>
</organism>
<dbReference type="RefSeq" id="WP_090028096.1">
    <property type="nucleotide sequence ID" value="NZ_FNEB01000003.1"/>
</dbReference>
<dbReference type="GO" id="GO:0005737">
    <property type="term" value="C:cytoplasm"/>
    <property type="evidence" value="ECO:0007669"/>
    <property type="project" value="TreeGrafter"/>
</dbReference>
<dbReference type="GO" id="GO:0016491">
    <property type="term" value="F:oxidoreductase activity"/>
    <property type="evidence" value="ECO:0007669"/>
    <property type="project" value="UniProtKB-KW"/>
</dbReference>